<evidence type="ECO:0000313" key="3">
    <source>
        <dbReference type="Proteomes" id="UP000718593"/>
    </source>
</evidence>
<accession>A0A930G0P1</accession>
<evidence type="ECO:0000313" key="2">
    <source>
        <dbReference type="EMBL" id="MBF1163953.1"/>
    </source>
</evidence>
<dbReference type="EMBL" id="JABZMI010000026">
    <property type="protein sequence ID" value="MBF1163953.1"/>
    <property type="molecule type" value="Genomic_DNA"/>
</dbReference>
<reference evidence="2" key="1">
    <citation type="submission" date="2020-04" db="EMBL/GenBank/DDBJ databases">
        <title>Deep metagenomics examines the oral microbiome during advanced dental caries in children, revealing novel taxa and co-occurrences with host molecules.</title>
        <authorList>
            <person name="Baker J.L."/>
            <person name="Morton J.T."/>
            <person name="Dinis M."/>
            <person name="Alvarez R."/>
            <person name="Tran N.C."/>
            <person name="Knight R."/>
            <person name="Edlund A."/>
        </authorList>
    </citation>
    <scope>NUCLEOTIDE SEQUENCE</scope>
    <source>
        <strain evidence="2">JCVI_32_bin.24</strain>
    </source>
</reference>
<dbReference type="Proteomes" id="UP000718593">
    <property type="component" value="Unassembled WGS sequence"/>
</dbReference>
<feature type="signal peptide" evidence="1">
    <location>
        <begin position="1"/>
        <end position="19"/>
    </location>
</feature>
<comment type="caution">
    <text evidence="2">The sequence shown here is derived from an EMBL/GenBank/DDBJ whole genome shotgun (WGS) entry which is preliminary data.</text>
</comment>
<organism evidence="2 3">
    <name type="scientific">Dechloromonas agitata</name>
    <dbReference type="NCBI Taxonomy" id="73030"/>
    <lineage>
        <taxon>Bacteria</taxon>
        <taxon>Pseudomonadati</taxon>
        <taxon>Pseudomonadota</taxon>
        <taxon>Betaproteobacteria</taxon>
        <taxon>Rhodocyclales</taxon>
        <taxon>Azonexaceae</taxon>
        <taxon>Dechloromonas</taxon>
    </lineage>
</organism>
<dbReference type="AlphaFoldDB" id="A0A930G0P1"/>
<sequence>MKRLPLLLLTLLTTSGAWAHGHPAPIDDSMPDAQKIRFCERVRDHALQAFYNRDRGRPMKLFEEDGSDGPRITNFIIKRIYEEPQISSPKKAEAFGRATCNEMMGTKTPSE</sequence>
<dbReference type="RefSeq" id="WP_027458143.1">
    <property type="nucleotide sequence ID" value="NZ_JARBJQ010000005.1"/>
</dbReference>
<protein>
    <submittedName>
        <fullName evidence="2">Uncharacterized protein</fullName>
    </submittedName>
</protein>
<feature type="chain" id="PRO_5037289000" evidence="1">
    <location>
        <begin position="20"/>
        <end position="111"/>
    </location>
</feature>
<name>A0A930G0P1_9RHOO</name>
<evidence type="ECO:0000256" key="1">
    <source>
        <dbReference type="SAM" id="SignalP"/>
    </source>
</evidence>
<proteinExistence type="predicted"/>
<gene>
    <name evidence="2" type="ORF">HXL68_02825</name>
</gene>
<keyword evidence="1" id="KW-0732">Signal</keyword>